<dbReference type="Pfam" id="PF08241">
    <property type="entry name" value="Methyltransf_11"/>
    <property type="match status" value="1"/>
</dbReference>
<dbReference type="SUPFAM" id="SSF53335">
    <property type="entry name" value="S-adenosyl-L-methionine-dependent methyltransferases"/>
    <property type="match status" value="1"/>
</dbReference>
<organism evidence="2 3">
    <name type="scientific">Actinomycetospora lemnae</name>
    <dbReference type="NCBI Taxonomy" id="3019891"/>
    <lineage>
        <taxon>Bacteria</taxon>
        <taxon>Bacillati</taxon>
        <taxon>Actinomycetota</taxon>
        <taxon>Actinomycetes</taxon>
        <taxon>Pseudonocardiales</taxon>
        <taxon>Pseudonocardiaceae</taxon>
        <taxon>Actinomycetospora</taxon>
    </lineage>
</organism>
<dbReference type="GO" id="GO:0008168">
    <property type="term" value="F:methyltransferase activity"/>
    <property type="evidence" value="ECO:0007669"/>
    <property type="project" value="UniProtKB-KW"/>
</dbReference>
<dbReference type="InterPro" id="IPR013216">
    <property type="entry name" value="Methyltransf_11"/>
</dbReference>
<dbReference type="Proteomes" id="UP001300763">
    <property type="component" value="Unassembled WGS sequence"/>
</dbReference>
<comment type="caution">
    <text evidence="2">The sequence shown here is derived from an EMBL/GenBank/DDBJ whole genome shotgun (WGS) entry which is preliminary data.</text>
</comment>
<sequence length="93" mass="10241">MIRRRHLPRMLERARQRAGRLGRAVTLELADIKHLPYPDASFDTVTAACVFCSAADPVQGLREADRVVGPNGRICSTSPSGRPIRAWPSCSAR</sequence>
<dbReference type="InterPro" id="IPR029063">
    <property type="entry name" value="SAM-dependent_MTases_sf"/>
</dbReference>
<dbReference type="RefSeq" id="WP_274200675.1">
    <property type="nucleotide sequence ID" value="NZ_JAQZAO010000005.1"/>
</dbReference>
<accession>A0ABT5STX7</accession>
<protein>
    <submittedName>
        <fullName evidence="2">Class I SAM-dependent methyltransferase</fullName>
    </submittedName>
</protein>
<evidence type="ECO:0000313" key="2">
    <source>
        <dbReference type="EMBL" id="MDD7966141.1"/>
    </source>
</evidence>
<feature type="domain" description="Methyltransferase type 11" evidence="1">
    <location>
        <begin position="8"/>
        <end position="75"/>
    </location>
</feature>
<dbReference type="CDD" id="cd02440">
    <property type="entry name" value="AdoMet_MTases"/>
    <property type="match status" value="1"/>
</dbReference>
<gene>
    <name evidence="2" type="ORF">PGB27_12400</name>
</gene>
<keyword evidence="2" id="KW-0808">Transferase</keyword>
<proteinExistence type="predicted"/>
<keyword evidence="3" id="KW-1185">Reference proteome</keyword>
<evidence type="ECO:0000313" key="3">
    <source>
        <dbReference type="Proteomes" id="UP001300763"/>
    </source>
</evidence>
<evidence type="ECO:0000259" key="1">
    <source>
        <dbReference type="Pfam" id="PF08241"/>
    </source>
</evidence>
<dbReference type="EMBL" id="JAQZAO010000005">
    <property type="protein sequence ID" value="MDD7966141.1"/>
    <property type="molecule type" value="Genomic_DNA"/>
</dbReference>
<dbReference type="Gene3D" id="3.40.50.150">
    <property type="entry name" value="Vaccinia Virus protein VP39"/>
    <property type="match status" value="1"/>
</dbReference>
<keyword evidence="2" id="KW-0489">Methyltransferase</keyword>
<reference evidence="2 3" key="1">
    <citation type="submission" date="2023-02" db="EMBL/GenBank/DDBJ databases">
        <title>Genome sequencing required for Actinomycetospora new species description.</title>
        <authorList>
            <person name="Saimee Y."/>
            <person name="Duangmal K."/>
        </authorList>
    </citation>
    <scope>NUCLEOTIDE SEQUENCE [LARGE SCALE GENOMIC DNA]</scope>
    <source>
        <strain evidence="2 3">DW7H6</strain>
    </source>
</reference>
<name>A0ABT5STX7_9PSEU</name>
<dbReference type="GO" id="GO:0032259">
    <property type="term" value="P:methylation"/>
    <property type="evidence" value="ECO:0007669"/>
    <property type="project" value="UniProtKB-KW"/>
</dbReference>